<evidence type="ECO:0000256" key="2">
    <source>
        <dbReference type="ARBA" id="ARBA00022676"/>
    </source>
</evidence>
<organism evidence="8 9">
    <name type="scientific">Chryseotalea sanaruensis</name>
    <dbReference type="NCBI Taxonomy" id="2482724"/>
    <lineage>
        <taxon>Bacteria</taxon>
        <taxon>Pseudomonadati</taxon>
        <taxon>Bacteroidota</taxon>
        <taxon>Cytophagia</taxon>
        <taxon>Cytophagales</taxon>
        <taxon>Chryseotaleaceae</taxon>
        <taxon>Chryseotalea</taxon>
    </lineage>
</organism>
<dbReference type="AlphaFoldDB" id="A0A401U8R7"/>
<comment type="similarity">
    <text evidence="6">Belongs to the DarT ADP-ribosyltransferase family.</text>
</comment>
<keyword evidence="3 6" id="KW-0808">Transferase</keyword>
<dbReference type="GO" id="GO:0016779">
    <property type="term" value="F:nucleotidyltransferase activity"/>
    <property type="evidence" value="ECO:0007669"/>
    <property type="project" value="UniProtKB-UniRule"/>
</dbReference>
<dbReference type="GO" id="GO:0003677">
    <property type="term" value="F:DNA binding"/>
    <property type="evidence" value="ECO:0007669"/>
    <property type="project" value="UniProtKB-UniRule"/>
</dbReference>
<keyword evidence="1 6" id="KW-1277">Toxin-antitoxin system</keyword>
<evidence type="ECO:0000256" key="3">
    <source>
        <dbReference type="ARBA" id="ARBA00022679"/>
    </source>
</evidence>
<dbReference type="RefSeq" id="WP_127121904.1">
    <property type="nucleotide sequence ID" value="NZ_BHXQ01000002.1"/>
</dbReference>
<evidence type="ECO:0000256" key="5">
    <source>
        <dbReference type="ARBA" id="ARBA00023125"/>
    </source>
</evidence>
<evidence type="ECO:0000313" key="9">
    <source>
        <dbReference type="Proteomes" id="UP000288227"/>
    </source>
</evidence>
<gene>
    <name evidence="8" type="ORF">SanaruYs_14950</name>
</gene>
<feature type="binding site" evidence="6">
    <location>
        <position position="52"/>
    </location>
    <ligand>
        <name>NAD(+)</name>
        <dbReference type="ChEBI" id="CHEBI:57540"/>
    </ligand>
</feature>
<name>A0A401U8R7_9BACT</name>
<keyword evidence="5 6" id="KW-0238">DNA-binding</keyword>
<dbReference type="InterPro" id="IPR029494">
    <property type="entry name" value="DarT"/>
</dbReference>
<dbReference type="EMBL" id="BHXQ01000002">
    <property type="protein sequence ID" value="GCC51274.1"/>
    <property type="molecule type" value="Genomic_DNA"/>
</dbReference>
<evidence type="ECO:0000256" key="6">
    <source>
        <dbReference type="PROSITE-ProRule" id="PRU01362"/>
    </source>
</evidence>
<keyword evidence="9" id="KW-1185">Reference proteome</keyword>
<feature type="binding site" evidence="6">
    <location>
        <begin position="13"/>
        <end position="15"/>
    </location>
    <ligand>
        <name>NAD(+)</name>
        <dbReference type="ChEBI" id="CHEBI:57540"/>
    </ligand>
</feature>
<proteinExistence type="inferred from homology"/>
<feature type="domain" description="DarT" evidence="7">
    <location>
        <begin position="9"/>
        <end position="214"/>
    </location>
</feature>
<reference evidence="8 9" key="1">
    <citation type="submission" date="2018-11" db="EMBL/GenBank/DDBJ databases">
        <title>Chryseotalea sanarue gen. nov., sp., nov., a member of the family Cytophagaceae, isolated from a brackish lake in Hamamatsu Japan.</title>
        <authorList>
            <person name="Maejima Y."/>
            <person name="Iino T."/>
            <person name="Muraguchi Y."/>
            <person name="Fukuda K."/>
            <person name="Ohkuma M."/>
            <person name="Moriuchi R."/>
            <person name="Dohra H."/>
            <person name="Kimbara K."/>
            <person name="Shintani M."/>
        </authorList>
    </citation>
    <scope>NUCLEOTIDE SEQUENCE [LARGE SCALE GENOMIC DNA]</scope>
    <source>
        <strain evidence="8 9">Ys</strain>
    </source>
</reference>
<evidence type="ECO:0000259" key="7">
    <source>
        <dbReference type="PROSITE" id="PS52018"/>
    </source>
</evidence>
<dbReference type="Proteomes" id="UP000288227">
    <property type="component" value="Unassembled WGS sequence"/>
</dbReference>
<feature type="active site" description="Proton acceptor" evidence="6">
    <location>
        <position position="52"/>
    </location>
</feature>
<comment type="catalytic activity">
    <reaction evidence="6">
        <text>a thymidine in DNA + NAD(+) = an N-(ADP-alpha-D-ribosyl)-thymidine in DNA + nicotinamide + H(+)</text>
        <dbReference type="Rhea" id="RHEA:71651"/>
        <dbReference type="Rhea" id="RHEA-COMP:13556"/>
        <dbReference type="Rhea" id="RHEA-COMP:18051"/>
        <dbReference type="ChEBI" id="CHEBI:15378"/>
        <dbReference type="ChEBI" id="CHEBI:17154"/>
        <dbReference type="ChEBI" id="CHEBI:57540"/>
        <dbReference type="ChEBI" id="CHEBI:137386"/>
        <dbReference type="ChEBI" id="CHEBI:191199"/>
    </reaction>
</comment>
<dbReference type="Pfam" id="PF14487">
    <property type="entry name" value="DarT"/>
    <property type="match status" value="1"/>
</dbReference>
<dbReference type="GO" id="GO:0016757">
    <property type="term" value="F:glycosyltransferase activity"/>
    <property type="evidence" value="ECO:0007669"/>
    <property type="project" value="UniProtKB-UniRule"/>
</dbReference>
<keyword evidence="2 6" id="KW-0328">Glycosyltransferase</keyword>
<evidence type="ECO:0000256" key="1">
    <source>
        <dbReference type="ARBA" id="ARBA00022649"/>
    </source>
</evidence>
<evidence type="ECO:0000313" key="8">
    <source>
        <dbReference type="EMBL" id="GCC51274.1"/>
    </source>
</evidence>
<protein>
    <submittedName>
        <fullName evidence="8">DUF4433 domain-containing protein</fullName>
    </submittedName>
</protein>
<keyword evidence="4 6" id="KW-0548">Nucleotidyltransferase</keyword>
<dbReference type="OrthoDB" id="9813972at2"/>
<feature type="active site" evidence="6">
    <location>
        <position position="167"/>
    </location>
</feature>
<accession>A0A401U8R7</accession>
<sequence>MPGKSPNIIRLYRIIHINNLRHLLANGICTKSHNLADPNYIDIGDRGLINKRNVYAVGIDPPGGNLGDYVPFYFGRLSPMLLNIKTGQRDVTKRHQREIIYICCRLSDVVAQCEEWCFTDGHAKTVSLTEFYNDLKDLDEVDWSIVDERYWRNDVNDIDRVRRKQAEFLVKDYAPVDCVEQIIVYDASALAKAQEIVEDLELQIQVKVNPGNNYYYY</sequence>
<evidence type="ECO:0000256" key="4">
    <source>
        <dbReference type="ARBA" id="ARBA00022695"/>
    </source>
</evidence>
<comment type="caution">
    <text evidence="6">Lacks conserved residue(s) required for the propagation of feature annotation.</text>
</comment>
<dbReference type="PROSITE" id="PS52018">
    <property type="entry name" value="DART"/>
    <property type="match status" value="1"/>
</dbReference>
<comment type="caution">
    <text evidence="8">The sequence shown here is derived from an EMBL/GenBank/DDBJ whole genome shotgun (WGS) entry which is preliminary data.</text>
</comment>